<sequence length="641" mass="71004">MYRKYFPYQRQDLQPKYETFAEVTLVVEAPGTTRARQGLTAPPRPEVSLLMLVSKRDVAFCPWRENPTGGPPREIDRVLVDEHLTSCSACVTGKRMPPLKDDPLCPRCFFGLFIKPRKPCLLRLIPCKGSGQPSAPPSSALADSPALARWRDLQYLKKVAGEESVDVEVRDPQGSHTFGMGQYQQMPFKEIIKRLTEGDASLYVTTQRIASDRYGPKALCGPPLCGALSCDFPVNPTIAGNLVPSQFNIWMGHSRHGSSSGLHHDFHDNFYCLLRGRKEFRLYSPGLSELLPTHGMAKPSNMPKLHPNGLISYLKGIRQDGAHELAVLRTRQLTLEQKASDLRALLNQREGAMSAAPAHCKSFRELDKEVKELNHMLSQVEAELDDCLEAALDAVADDTDVEDDESVSEDSELMEGRLVGKGAFPDHFCLRGTRKAAASKLLLRTFVARLPYPLVPMVVESSGLLRIRSFVGGAFKCHQCEGKVLEYGTFEEPYPDRFWAQHAAPQIEKQKAVSAIAGAFTKQTPTSDSQQQGSTVNSNNPFAGSGVEDIRWGQSVHIPCASSSVLALSHVKYVFGSCLYSYDIASSQTSCAEGRFWSDIDRIEVLVLSSKHTTFVTYNELLPYNVIIQCSCEESRKASQA</sequence>
<name>A0A1D3CRB4_9EIME</name>
<gene>
    <name evidence="3" type="ORF">cyc_00712</name>
</gene>
<reference evidence="3 4" key="1">
    <citation type="journal article" date="2016" name="BMC Genomics">
        <title>Comparative genomics reveals Cyclospora cayetanensis possesses coccidia-like metabolism and invasion components but unique surface antigens.</title>
        <authorList>
            <person name="Liu S."/>
            <person name="Wang L."/>
            <person name="Zheng H."/>
            <person name="Xu Z."/>
            <person name="Roellig D.M."/>
            <person name="Li N."/>
            <person name="Frace M.A."/>
            <person name="Tang K."/>
            <person name="Arrowood M.J."/>
            <person name="Moss D.M."/>
            <person name="Zhang L."/>
            <person name="Feng Y."/>
            <person name="Xiao L."/>
        </authorList>
    </citation>
    <scope>NUCLEOTIDE SEQUENCE [LARGE SCALE GENOMIC DNA]</scope>
    <source>
        <strain evidence="3 4">CHN_HEN01</strain>
    </source>
</reference>
<proteinExistence type="predicted"/>
<dbReference type="Proteomes" id="UP000095192">
    <property type="component" value="Unassembled WGS sequence"/>
</dbReference>
<evidence type="ECO:0000259" key="2">
    <source>
        <dbReference type="Pfam" id="PF13621"/>
    </source>
</evidence>
<protein>
    <submittedName>
        <fullName evidence="3">Swim zinc finger domain-containing protein</fullName>
    </submittedName>
</protein>
<dbReference type="AlphaFoldDB" id="A0A1D3CRB4"/>
<dbReference type="Gene3D" id="2.60.120.10">
    <property type="entry name" value="Jelly Rolls"/>
    <property type="match status" value="1"/>
</dbReference>
<evidence type="ECO:0000313" key="4">
    <source>
        <dbReference type="Proteomes" id="UP000095192"/>
    </source>
</evidence>
<feature type="domain" description="Cupin-like" evidence="2">
    <location>
        <begin position="140"/>
        <end position="294"/>
    </location>
</feature>
<keyword evidence="1" id="KW-0175">Coiled coil</keyword>
<dbReference type="VEuPathDB" id="ToxoDB:LOC34617836"/>
<organism evidence="3 4">
    <name type="scientific">Cyclospora cayetanensis</name>
    <dbReference type="NCBI Taxonomy" id="88456"/>
    <lineage>
        <taxon>Eukaryota</taxon>
        <taxon>Sar</taxon>
        <taxon>Alveolata</taxon>
        <taxon>Apicomplexa</taxon>
        <taxon>Conoidasida</taxon>
        <taxon>Coccidia</taxon>
        <taxon>Eucoccidiorida</taxon>
        <taxon>Eimeriorina</taxon>
        <taxon>Eimeriidae</taxon>
        <taxon>Cyclospora</taxon>
    </lineage>
</organism>
<feature type="coiled-coil region" evidence="1">
    <location>
        <begin position="363"/>
        <end position="390"/>
    </location>
</feature>
<dbReference type="InterPro" id="IPR014710">
    <property type="entry name" value="RmlC-like_jellyroll"/>
</dbReference>
<dbReference type="PANTHER" id="PTHR12461">
    <property type="entry name" value="HYPOXIA-INDUCIBLE FACTOR 1 ALPHA INHIBITOR-RELATED"/>
    <property type="match status" value="1"/>
</dbReference>
<dbReference type="VEuPathDB" id="ToxoDB:cyc_00712"/>
<dbReference type="InParanoid" id="A0A1D3CRB4"/>
<dbReference type="InterPro" id="IPR041667">
    <property type="entry name" value="Cupin_8"/>
</dbReference>
<keyword evidence="4" id="KW-1185">Reference proteome</keyword>
<evidence type="ECO:0000313" key="3">
    <source>
        <dbReference type="EMBL" id="OEH73745.1"/>
    </source>
</evidence>
<dbReference type="SUPFAM" id="SSF51197">
    <property type="entry name" value="Clavaminate synthase-like"/>
    <property type="match status" value="1"/>
</dbReference>
<dbReference type="PANTHER" id="PTHR12461:SF100">
    <property type="entry name" value="JMJC DOMAIN-CONTAINING PROTEIN 4"/>
    <property type="match status" value="1"/>
</dbReference>
<evidence type="ECO:0000256" key="1">
    <source>
        <dbReference type="SAM" id="Coils"/>
    </source>
</evidence>
<dbReference type="EMBL" id="JROU02002250">
    <property type="protein sequence ID" value="OEH73745.1"/>
    <property type="molecule type" value="Genomic_DNA"/>
</dbReference>
<dbReference type="Pfam" id="PF13621">
    <property type="entry name" value="Cupin_8"/>
    <property type="match status" value="1"/>
</dbReference>
<accession>A0A1D3CRB4</accession>
<comment type="caution">
    <text evidence="3">The sequence shown here is derived from an EMBL/GenBank/DDBJ whole genome shotgun (WGS) entry which is preliminary data.</text>
</comment>